<dbReference type="AlphaFoldDB" id="A0A1E3UDV5"/>
<evidence type="ECO:0008006" key="4">
    <source>
        <dbReference type="Google" id="ProtNLM"/>
    </source>
</evidence>
<dbReference type="OrthoDB" id="9804922at2"/>
<name>A0A1E3UDV5_9FIRM</name>
<dbReference type="InterPro" id="IPR024215">
    <property type="entry name" value="DUF3847"/>
</dbReference>
<feature type="coiled-coil region" evidence="1">
    <location>
        <begin position="4"/>
        <end position="31"/>
    </location>
</feature>
<organism evidence="2 3">
    <name type="scientific">Eisenbergiella tayi</name>
    <dbReference type="NCBI Taxonomy" id="1432052"/>
    <lineage>
        <taxon>Bacteria</taxon>
        <taxon>Bacillati</taxon>
        <taxon>Bacillota</taxon>
        <taxon>Clostridia</taxon>
        <taxon>Lachnospirales</taxon>
        <taxon>Lachnospiraceae</taxon>
        <taxon>Eisenbergiella</taxon>
    </lineage>
</organism>
<evidence type="ECO:0000256" key="1">
    <source>
        <dbReference type="SAM" id="Coils"/>
    </source>
</evidence>
<dbReference type="RefSeq" id="WP_022116207.1">
    <property type="nucleotide sequence ID" value="NZ_MEHA01000017.1"/>
</dbReference>
<comment type="caution">
    <text evidence="2">The sequence shown here is derived from an EMBL/GenBank/DDBJ whole genome shotgun (WGS) entry which is preliminary data.</text>
</comment>
<accession>A0A1E3UDV5</accession>
<protein>
    <recommendedName>
        <fullName evidence="4">DUF3847 domain-containing protein</fullName>
    </recommendedName>
</protein>
<dbReference type="Pfam" id="PF12958">
    <property type="entry name" value="DUF3847"/>
    <property type="match status" value="1"/>
</dbReference>
<dbReference type="EMBL" id="MEHA01000017">
    <property type="protein sequence ID" value="ODR48465.1"/>
    <property type="molecule type" value="Genomic_DNA"/>
</dbReference>
<keyword evidence="1" id="KW-0175">Coiled coil</keyword>
<sequence>MPTTEKLKQEIADAEKKLAQERSRLQRLQNRKSYYEKGDRKKRAHRLITRGAAVESIAPLAKTLSETEFYAFTEKVFTLTEVRALLMEAVNAHNQASQKGKG</sequence>
<evidence type="ECO:0000313" key="3">
    <source>
        <dbReference type="Proteomes" id="UP000094271"/>
    </source>
</evidence>
<proteinExistence type="predicted"/>
<evidence type="ECO:0000313" key="2">
    <source>
        <dbReference type="EMBL" id="ODR48465.1"/>
    </source>
</evidence>
<gene>
    <name evidence="2" type="ORF">BEI59_21170</name>
</gene>
<reference evidence="2 3" key="1">
    <citation type="submission" date="2016-08" db="EMBL/GenBank/DDBJ databases">
        <authorList>
            <person name="Seilhamer J.J."/>
        </authorList>
    </citation>
    <scope>NUCLEOTIDE SEQUENCE [LARGE SCALE GENOMIC DNA]</scope>
    <source>
        <strain evidence="2 3">NML150140-1</strain>
    </source>
</reference>
<dbReference type="Proteomes" id="UP000094271">
    <property type="component" value="Unassembled WGS sequence"/>
</dbReference>